<dbReference type="STRING" id="142842.SAMN02745118_01349"/>
<evidence type="ECO:0000256" key="5">
    <source>
        <dbReference type="ARBA" id="ARBA00023125"/>
    </source>
</evidence>
<evidence type="ECO:0000313" key="10">
    <source>
        <dbReference type="Proteomes" id="UP000190625"/>
    </source>
</evidence>
<dbReference type="NCBIfam" id="TIGR02937">
    <property type="entry name" value="sigma70-ECF"/>
    <property type="match status" value="1"/>
</dbReference>
<accession>A0A1T4M5J0</accession>
<dbReference type="EMBL" id="FUWM01000010">
    <property type="protein sequence ID" value="SJZ62175.1"/>
    <property type="molecule type" value="Genomic_DNA"/>
</dbReference>
<comment type="function">
    <text evidence="7">Sigma factors are initiation factors that promote the attachment of RNA polymerase to specific initiation sites and are then released.</text>
</comment>
<dbReference type="PANTHER" id="PTHR30385">
    <property type="entry name" value="SIGMA FACTOR F FLAGELLAR"/>
    <property type="match status" value="1"/>
</dbReference>
<dbReference type="GO" id="GO:0030435">
    <property type="term" value="P:sporulation resulting in formation of a cellular spore"/>
    <property type="evidence" value="ECO:0007669"/>
    <property type="project" value="UniProtKB-KW"/>
</dbReference>
<dbReference type="InterPro" id="IPR001387">
    <property type="entry name" value="Cro/C1-type_HTH"/>
</dbReference>
<dbReference type="PROSITE" id="PS00716">
    <property type="entry name" value="SIGMA70_2"/>
    <property type="match status" value="1"/>
</dbReference>
<dbReference type="PROSITE" id="PS00715">
    <property type="entry name" value="SIGMA70_1"/>
    <property type="match status" value="1"/>
</dbReference>
<dbReference type="InterPro" id="IPR013325">
    <property type="entry name" value="RNA_pol_sigma_r2"/>
</dbReference>
<dbReference type="InterPro" id="IPR014322">
    <property type="entry name" value="RNA_pol_sigma-B/F/G"/>
</dbReference>
<dbReference type="Gene3D" id="1.10.10.10">
    <property type="entry name" value="Winged helix-like DNA-binding domain superfamily/Winged helix DNA-binding domain"/>
    <property type="match status" value="2"/>
</dbReference>
<comment type="similarity">
    <text evidence="1 7">Belongs to the sigma-70 factor family.</text>
</comment>
<protein>
    <recommendedName>
        <fullName evidence="7">RNA polymerase sigma factor</fullName>
    </recommendedName>
</protein>
<dbReference type="RefSeq" id="WP_234983906.1">
    <property type="nucleotide sequence ID" value="NZ_FUWM01000010.1"/>
</dbReference>
<dbReference type="InterPro" id="IPR036388">
    <property type="entry name" value="WH-like_DNA-bd_sf"/>
</dbReference>
<keyword evidence="10" id="KW-1185">Reference proteome</keyword>
<evidence type="ECO:0000259" key="8">
    <source>
        <dbReference type="PROSITE" id="PS50943"/>
    </source>
</evidence>
<keyword evidence="2" id="KW-0749">Sporulation</keyword>
<keyword evidence="3 7" id="KW-0805">Transcription regulation</keyword>
<dbReference type="CDD" id="cd06171">
    <property type="entry name" value="Sigma70_r4"/>
    <property type="match status" value="1"/>
</dbReference>
<dbReference type="SUPFAM" id="SSF88946">
    <property type="entry name" value="Sigma2 domain of RNA polymerase sigma factors"/>
    <property type="match status" value="1"/>
</dbReference>
<dbReference type="InterPro" id="IPR014284">
    <property type="entry name" value="RNA_pol_sigma-70_dom"/>
</dbReference>
<evidence type="ECO:0000256" key="7">
    <source>
        <dbReference type="RuleBase" id="RU362124"/>
    </source>
</evidence>
<dbReference type="InterPro" id="IPR013324">
    <property type="entry name" value="RNA_pol_sigma_r3/r4-like"/>
</dbReference>
<dbReference type="Proteomes" id="UP000190625">
    <property type="component" value="Unassembled WGS sequence"/>
</dbReference>
<reference evidence="10" key="1">
    <citation type="submission" date="2017-02" db="EMBL/GenBank/DDBJ databases">
        <authorList>
            <person name="Varghese N."/>
            <person name="Submissions S."/>
        </authorList>
    </citation>
    <scope>NUCLEOTIDE SEQUENCE [LARGE SCALE GENOMIC DNA]</scope>
    <source>
        <strain evidence="10">ATCC BAA-73</strain>
    </source>
</reference>
<evidence type="ECO:0000313" key="9">
    <source>
        <dbReference type="EMBL" id="SJZ62175.1"/>
    </source>
</evidence>
<dbReference type="AlphaFoldDB" id="A0A1T4M5J0"/>
<keyword evidence="4 7" id="KW-0731">Sigma factor</keyword>
<dbReference type="NCBIfam" id="TIGR02980">
    <property type="entry name" value="SigBFG"/>
    <property type="match status" value="1"/>
</dbReference>
<sequence>MKRIGSMDLNIPDKDLLSDEETKELLVKAQAGDQDAKEKLVTHNLKLILKVAHRFSNSNYNYEELFQIGSIGLLKAIERFDLDRDVKFSTYAVPLIIGEIKRFLRDDDPVKVSRRVKHRAYQVNKIKEELTTKLNREPTIGEIAEELGIDKEEIVIALEAVQDPTSIYSPIYEEEGSTIELIDQLAASSEGYEREIDRLDLEKIIKELKPRQKLILKLRYFDELTQTEVAERIGVSQVQVSRLERKIIKIIREELD</sequence>
<organism evidence="9 10">
    <name type="scientific">Selenihalanaerobacter shriftii</name>
    <dbReference type="NCBI Taxonomy" id="142842"/>
    <lineage>
        <taxon>Bacteria</taxon>
        <taxon>Bacillati</taxon>
        <taxon>Bacillota</taxon>
        <taxon>Clostridia</taxon>
        <taxon>Halanaerobiales</taxon>
        <taxon>Halobacteroidaceae</taxon>
        <taxon>Selenihalanaerobacter</taxon>
    </lineage>
</organism>
<dbReference type="SUPFAM" id="SSF88659">
    <property type="entry name" value="Sigma3 and sigma4 domains of RNA polymerase sigma factors"/>
    <property type="match status" value="2"/>
</dbReference>
<dbReference type="Pfam" id="PF04542">
    <property type="entry name" value="Sigma70_r2"/>
    <property type="match status" value="1"/>
</dbReference>
<keyword evidence="5 7" id="KW-0238">DNA-binding</keyword>
<keyword evidence="6 7" id="KW-0804">Transcription</keyword>
<dbReference type="InterPro" id="IPR000943">
    <property type="entry name" value="RNA_pol_sigma70"/>
</dbReference>
<dbReference type="PRINTS" id="PR00046">
    <property type="entry name" value="SIGMA70FCT"/>
</dbReference>
<dbReference type="Pfam" id="PF04545">
    <property type="entry name" value="Sigma70_r4"/>
    <property type="match status" value="1"/>
</dbReference>
<name>A0A1T4M5J0_9FIRM</name>
<dbReference type="InterPro" id="IPR007627">
    <property type="entry name" value="RNA_pol_sigma70_r2"/>
</dbReference>
<dbReference type="GO" id="GO:0006352">
    <property type="term" value="P:DNA-templated transcription initiation"/>
    <property type="evidence" value="ECO:0007669"/>
    <property type="project" value="InterPro"/>
</dbReference>
<dbReference type="PROSITE" id="PS50943">
    <property type="entry name" value="HTH_CROC1"/>
    <property type="match status" value="1"/>
</dbReference>
<dbReference type="GO" id="GO:0016987">
    <property type="term" value="F:sigma factor activity"/>
    <property type="evidence" value="ECO:0007669"/>
    <property type="project" value="UniProtKB-KW"/>
</dbReference>
<evidence type="ECO:0000256" key="3">
    <source>
        <dbReference type="ARBA" id="ARBA00023015"/>
    </source>
</evidence>
<dbReference type="NCBIfam" id="NF004052">
    <property type="entry name" value="PRK05572.1"/>
    <property type="match status" value="1"/>
</dbReference>
<dbReference type="GO" id="GO:0003677">
    <property type="term" value="F:DNA binding"/>
    <property type="evidence" value="ECO:0007669"/>
    <property type="project" value="UniProtKB-KW"/>
</dbReference>
<evidence type="ECO:0000256" key="4">
    <source>
        <dbReference type="ARBA" id="ARBA00023082"/>
    </source>
</evidence>
<gene>
    <name evidence="9" type="ORF">SAMN02745118_01349</name>
</gene>
<feature type="domain" description="HTH cro/C1-type" evidence="8">
    <location>
        <begin position="224"/>
        <end position="245"/>
    </location>
</feature>
<evidence type="ECO:0000256" key="2">
    <source>
        <dbReference type="ARBA" id="ARBA00022969"/>
    </source>
</evidence>
<dbReference type="Gene3D" id="1.20.120.1810">
    <property type="match status" value="1"/>
</dbReference>
<evidence type="ECO:0000256" key="6">
    <source>
        <dbReference type="ARBA" id="ARBA00023163"/>
    </source>
</evidence>
<evidence type="ECO:0000256" key="1">
    <source>
        <dbReference type="ARBA" id="ARBA00007788"/>
    </source>
</evidence>
<dbReference type="Pfam" id="PF04539">
    <property type="entry name" value="Sigma70_r3"/>
    <property type="match status" value="1"/>
</dbReference>
<dbReference type="InterPro" id="IPR007624">
    <property type="entry name" value="RNA_pol_sigma70_r3"/>
</dbReference>
<dbReference type="InterPro" id="IPR007630">
    <property type="entry name" value="RNA_pol_sigma70_r4"/>
</dbReference>
<proteinExistence type="inferred from homology"/>
<dbReference type="PANTHER" id="PTHR30385:SF4">
    <property type="entry name" value="RNA POLYMERASE SIGMA-E FACTOR"/>
    <property type="match status" value="1"/>
</dbReference>